<protein>
    <submittedName>
        <fullName evidence="1">Uncharacterized protein</fullName>
    </submittedName>
</protein>
<accession>A0A368YP46</accession>
<reference evidence="1 2" key="1">
    <citation type="submission" date="2018-07" db="EMBL/GenBank/DDBJ databases">
        <title>Genomic Encyclopedia of Type Strains, Phase III (KMG-III): the genomes of soil and plant-associated and newly described type strains.</title>
        <authorList>
            <person name="Whitman W."/>
        </authorList>
    </citation>
    <scope>NUCLEOTIDE SEQUENCE [LARGE SCALE GENOMIC DNA]</scope>
    <source>
        <strain evidence="1 2">CECT 8525</strain>
    </source>
</reference>
<dbReference type="Proteomes" id="UP000253345">
    <property type="component" value="Unassembled WGS sequence"/>
</dbReference>
<sequence>MLGHLSEKMAKHYARRAEVEHMNAETLLLIPQIGSTPAWISESDGA</sequence>
<evidence type="ECO:0000313" key="1">
    <source>
        <dbReference type="EMBL" id="RCW81328.1"/>
    </source>
</evidence>
<name>A0A368YP46_9RHOB</name>
<gene>
    <name evidence="1" type="ORF">DFP89_1152</name>
</gene>
<keyword evidence="2" id="KW-1185">Reference proteome</keyword>
<dbReference type="AlphaFoldDB" id="A0A368YP46"/>
<evidence type="ECO:0000313" key="2">
    <source>
        <dbReference type="Proteomes" id="UP000253345"/>
    </source>
</evidence>
<organism evidence="1 2">
    <name type="scientific">Paracoccus lutimaris</name>
    <dbReference type="NCBI Taxonomy" id="1490030"/>
    <lineage>
        <taxon>Bacteria</taxon>
        <taxon>Pseudomonadati</taxon>
        <taxon>Pseudomonadota</taxon>
        <taxon>Alphaproteobacteria</taxon>
        <taxon>Rhodobacterales</taxon>
        <taxon>Paracoccaceae</taxon>
        <taxon>Paracoccus</taxon>
    </lineage>
</organism>
<proteinExistence type="predicted"/>
<comment type="caution">
    <text evidence="1">The sequence shown here is derived from an EMBL/GenBank/DDBJ whole genome shotgun (WGS) entry which is preliminary data.</text>
</comment>
<dbReference type="EMBL" id="QPJL01000015">
    <property type="protein sequence ID" value="RCW81328.1"/>
    <property type="molecule type" value="Genomic_DNA"/>
</dbReference>